<protein>
    <submittedName>
        <fullName evidence="2">Uncharacterized protein</fullName>
    </submittedName>
</protein>
<keyword evidence="3" id="KW-1185">Reference proteome</keyword>
<evidence type="ECO:0000256" key="1">
    <source>
        <dbReference type="SAM" id="MobiDB-lite"/>
    </source>
</evidence>
<evidence type="ECO:0000313" key="2">
    <source>
        <dbReference type="EMBL" id="SDX78626.1"/>
    </source>
</evidence>
<reference evidence="3" key="1">
    <citation type="submission" date="2016-10" db="EMBL/GenBank/DDBJ databases">
        <authorList>
            <person name="Varghese N."/>
            <person name="Submissions S."/>
        </authorList>
    </citation>
    <scope>NUCLEOTIDE SEQUENCE [LARGE SCALE GENOMIC DNA]</scope>
    <source>
        <strain evidence="3">NRRL B-59562</strain>
    </source>
</reference>
<sequence length="599" mass="64320">MLIGGVPLASAPLASLAGAGDVPPEPGQVELVSAFRWKLRLLVGDQDVSARLTGTVEVDREEGAAGIARFDLCLAAGPVTPTDWKGKPVTLDFICEVAGVTTQTRRYTGRIADPSWDSSTRTLSCTCSDQLQQRVEALTIAEIDALTPGAVWSEDVFEPVDGRSRFDYMNERLSTMAASLDCAVDGSMRVTSWFAGTPAFVFGLGTTIYQSIQVDLADLDSQTNVVEIEADYRFSRLWQFNFSFGWTHPDTDGFGGLQGFCAWRDDTSELPTMAMVQEATESAGLTMLSAANYNRLPPNMANPCGDGSPWINNSYAEGLILGASWRGALREVQAVTESYPLRVEVPQSVADAGEVITRQRIAIEIESDRADKWESEPYGVNAGSTGTPGAIGDGDDEAPDDDDIDPVDGINGNLDLRNEARRIAGLRCGLQQARTTLIEAHRGTTVSWQVPTPMALGIDLVHTLELDDQIRAAGKCRQITHEFDLASGRALTTISVAVMRGGGNVSDPLTPPPHSTSTAARPVGGGSLPTQLGGRTSSPPYNEELDGFSGNYSSGNAGEQFPRQFKVPAPQVSDALRDEWKVEIAGTYRLAIPNDLLEL</sequence>
<name>A0A1H3EIP9_9PSED</name>
<dbReference type="STRING" id="1007099.SAMN05216287_3741"/>
<dbReference type="AlphaFoldDB" id="A0A1H3EIP9"/>
<feature type="compositionally biased region" description="Polar residues" evidence="1">
    <location>
        <begin position="528"/>
        <end position="538"/>
    </location>
</feature>
<dbReference type="RefSeq" id="WP_245728224.1">
    <property type="nucleotide sequence ID" value="NZ_FNNU01000006.1"/>
</dbReference>
<organism evidence="2 3">
    <name type="scientific">Pseudomonas kuykendallii</name>
    <dbReference type="NCBI Taxonomy" id="1007099"/>
    <lineage>
        <taxon>Bacteria</taxon>
        <taxon>Pseudomonadati</taxon>
        <taxon>Pseudomonadota</taxon>
        <taxon>Gammaproteobacteria</taxon>
        <taxon>Pseudomonadales</taxon>
        <taxon>Pseudomonadaceae</taxon>
        <taxon>Pseudomonas</taxon>
    </lineage>
</organism>
<evidence type="ECO:0000313" key="3">
    <source>
        <dbReference type="Proteomes" id="UP000243778"/>
    </source>
</evidence>
<feature type="region of interest" description="Disordered" evidence="1">
    <location>
        <begin position="372"/>
        <end position="401"/>
    </location>
</feature>
<accession>A0A1H3EIP9</accession>
<feature type="region of interest" description="Disordered" evidence="1">
    <location>
        <begin position="504"/>
        <end position="538"/>
    </location>
</feature>
<dbReference type="EMBL" id="FNNU01000006">
    <property type="protein sequence ID" value="SDX78626.1"/>
    <property type="molecule type" value="Genomic_DNA"/>
</dbReference>
<proteinExistence type="predicted"/>
<gene>
    <name evidence="2" type="ORF">SAMN05216287_3741</name>
</gene>
<dbReference type="Proteomes" id="UP000243778">
    <property type="component" value="Unassembled WGS sequence"/>
</dbReference>